<evidence type="ECO:0000313" key="2">
    <source>
        <dbReference type="Proteomes" id="UP001447516"/>
    </source>
</evidence>
<dbReference type="EMBL" id="JBDJAW010000030">
    <property type="protein sequence ID" value="MEN3539177.1"/>
    <property type="molecule type" value="Genomic_DNA"/>
</dbReference>
<name>A0ABV0AYK1_9ACTN</name>
<reference evidence="1 2" key="1">
    <citation type="submission" date="2024-05" db="EMBL/GenBank/DDBJ databases">
        <title>Microbispora sp.ZYX-F-249.</title>
        <authorList>
            <person name="Xie H."/>
        </authorList>
    </citation>
    <scope>NUCLEOTIDE SEQUENCE [LARGE SCALE GENOMIC DNA]</scope>
    <source>
        <strain evidence="1 2">ZYX-F-249</strain>
    </source>
</reference>
<dbReference type="Proteomes" id="UP001447516">
    <property type="component" value="Unassembled WGS sequence"/>
</dbReference>
<sequence>MSEEQATWANRVRGLVLGLALGESVSRDAVPASGPIRTGVSTQLAAFTIDGVIRASVRAAHRGICHPPSVVWHAY</sequence>
<gene>
    <name evidence="1" type="ORF">AAH991_28970</name>
</gene>
<evidence type="ECO:0000313" key="1">
    <source>
        <dbReference type="EMBL" id="MEN3539177.1"/>
    </source>
</evidence>
<keyword evidence="2" id="KW-1185">Reference proteome</keyword>
<protein>
    <submittedName>
        <fullName evidence="1">Uncharacterized protein</fullName>
    </submittedName>
</protein>
<organism evidence="1 2">
    <name type="scientific">Microbispora maris</name>
    <dbReference type="NCBI Taxonomy" id="3144104"/>
    <lineage>
        <taxon>Bacteria</taxon>
        <taxon>Bacillati</taxon>
        <taxon>Actinomycetota</taxon>
        <taxon>Actinomycetes</taxon>
        <taxon>Streptosporangiales</taxon>
        <taxon>Streptosporangiaceae</taxon>
        <taxon>Microbispora</taxon>
    </lineage>
</organism>
<accession>A0ABV0AYK1</accession>
<comment type="caution">
    <text evidence="1">The sequence shown here is derived from an EMBL/GenBank/DDBJ whole genome shotgun (WGS) entry which is preliminary data.</text>
</comment>
<dbReference type="RefSeq" id="WP_346229084.1">
    <property type="nucleotide sequence ID" value="NZ_JBDJAW010000030.1"/>
</dbReference>
<proteinExistence type="predicted"/>